<keyword evidence="2" id="KW-0217">Developmental protein</keyword>
<dbReference type="AlphaFoldDB" id="A0A2G8K2S1"/>
<dbReference type="CDD" id="cd00086">
    <property type="entry name" value="homeodomain"/>
    <property type="match status" value="1"/>
</dbReference>
<evidence type="ECO:0000256" key="6">
    <source>
        <dbReference type="PROSITE-ProRule" id="PRU00108"/>
    </source>
</evidence>
<feature type="domain" description="Homeobox" evidence="9">
    <location>
        <begin position="53"/>
        <end position="113"/>
    </location>
</feature>
<dbReference type="InterPro" id="IPR009057">
    <property type="entry name" value="Homeodomain-like_sf"/>
</dbReference>
<evidence type="ECO:0000256" key="5">
    <source>
        <dbReference type="ARBA" id="ARBA00023242"/>
    </source>
</evidence>
<sequence length="231" mass="26793">MEESRSISNFTIHCLLGLEGENGGEEETLQSRPGPFTTPVDPDSTDSGIKRKPRRMRMRTNFTPWQLQELEQAFQTTHYPDIFMREALAMRLDLMEARVQVWFQNRRAKWRKQKKESDDKSDRKKVKKDTRVSQQPKPVTEGDKTTLRRQSRAADCDTKAVVRQVNYGRAPTFFHFISPGLAVPLTTPTSMSSAMFFRNWPMMSFQTAAQEERKISSIADLRQRAHCFTVD</sequence>
<keyword evidence="4 6" id="KW-0371">Homeobox</keyword>
<evidence type="ECO:0000256" key="4">
    <source>
        <dbReference type="ARBA" id="ARBA00023155"/>
    </source>
</evidence>
<organism evidence="10 11">
    <name type="scientific">Stichopus japonicus</name>
    <name type="common">Sea cucumber</name>
    <dbReference type="NCBI Taxonomy" id="307972"/>
    <lineage>
        <taxon>Eukaryota</taxon>
        <taxon>Metazoa</taxon>
        <taxon>Echinodermata</taxon>
        <taxon>Eleutherozoa</taxon>
        <taxon>Echinozoa</taxon>
        <taxon>Holothuroidea</taxon>
        <taxon>Aspidochirotacea</taxon>
        <taxon>Aspidochirotida</taxon>
        <taxon>Stichopodidae</taxon>
        <taxon>Apostichopus</taxon>
    </lineage>
</organism>
<dbReference type="InterPro" id="IPR017970">
    <property type="entry name" value="Homeobox_CS"/>
</dbReference>
<dbReference type="FunFam" id="1.10.10.60:FF:000057">
    <property type="entry name" value="Short stature homeobox 2"/>
    <property type="match status" value="1"/>
</dbReference>
<proteinExistence type="predicted"/>
<dbReference type="SUPFAM" id="SSF46689">
    <property type="entry name" value="Homeodomain-like"/>
    <property type="match status" value="1"/>
</dbReference>
<dbReference type="EMBL" id="MRZV01000943">
    <property type="protein sequence ID" value="PIK42302.1"/>
    <property type="molecule type" value="Genomic_DNA"/>
</dbReference>
<dbReference type="PROSITE" id="PS50071">
    <property type="entry name" value="HOMEOBOX_2"/>
    <property type="match status" value="1"/>
</dbReference>
<dbReference type="InterPro" id="IPR050649">
    <property type="entry name" value="Paired_Homeobox_TFs"/>
</dbReference>
<keyword evidence="5 6" id="KW-0539">Nucleus</keyword>
<protein>
    <submittedName>
        <fullName evidence="10">Putative ALX homeobox protein 1-like</fullName>
    </submittedName>
</protein>
<comment type="subcellular location">
    <subcellularLocation>
        <location evidence="1 6 7">Nucleus</location>
    </subcellularLocation>
</comment>
<feature type="region of interest" description="Disordered" evidence="8">
    <location>
        <begin position="110"/>
        <end position="152"/>
    </location>
</feature>
<dbReference type="PANTHER" id="PTHR24329:SF543">
    <property type="entry name" value="FI01017P-RELATED"/>
    <property type="match status" value="1"/>
</dbReference>
<dbReference type="STRING" id="307972.A0A2G8K2S1"/>
<feature type="DNA-binding region" description="Homeobox" evidence="6">
    <location>
        <begin position="55"/>
        <end position="114"/>
    </location>
</feature>
<dbReference type="GO" id="GO:0005634">
    <property type="term" value="C:nucleus"/>
    <property type="evidence" value="ECO:0007669"/>
    <property type="project" value="UniProtKB-SubCell"/>
</dbReference>
<evidence type="ECO:0000256" key="8">
    <source>
        <dbReference type="SAM" id="MobiDB-lite"/>
    </source>
</evidence>
<feature type="region of interest" description="Disordered" evidence="8">
    <location>
        <begin position="21"/>
        <end position="55"/>
    </location>
</feature>
<evidence type="ECO:0000259" key="9">
    <source>
        <dbReference type="PROSITE" id="PS50071"/>
    </source>
</evidence>
<evidence type="ECO:0000256" key="7">
    <source>
        <dbReference type="RuleBase" id="RU000682"/>
    </source>
</evidence>
<dbReference type="GO" id="GO:0000981">
    <property type="term" value="F:DNA-binding transcription factor activity, RNA polymerase II-specific"/>
    <property type="evidence" value="ECO:0007669"/>
    <property type="project" value="InterPro"/>
</dbReference>
<keyword evidence="3 6" id="KW-0238">DNA-binding</keyword>
<feature type="compositionally biased region" description="Basic and acidic residues" evidence="8">
    <location>
        <begin position="140"/>
        <end position="152"/>
    </location>
</feature>
<dbReference type="OrthoDB" id="6159439at2759"/>
<dbReference type="PANTHER" id="PTHR24329">
    <property type="entry name" value="HOMEOBOX PROTEIN ARISTALESS"/>
    <property type="match status" value="1"/>
</dbReference>
<comment type="caution">
    <text evidence="10">The sequence shown here is derived from an EMBL/GenBank/DDBJ whole genome shotgun (WGS) entry which is preliminary data.</text>
</comment>
<dbReference type="InterPro" id="IPR001356">
    <property type="entry name" value="HD"/>
</dbReference>
<dbReference type="SMART" id="SM00389">
    <property type="entry name" value="HOX"/>
    <property type="match status" value="1"/>
</dbReference>
<dbReference type="Proteomes" id="UP000230750">
    <property type="component" value="Unassembled WGS sequence"/>
</dbReference>
<accession>A0A2G8K2S1</accession>
<dbReference type="Gene3D" id="1.10.10.60">
    <property type="entry name" value="Homeodomain-like"/>
    <property type="match status" value="1"/>
</dbReference>
<evidence type="ECO:0000256" key="2">
    <source>
        <dbReference type="ARBA" id="ARBA00022473"/>
    </source>
</evidence>
<evidence type="ECO:0000256" key="1">
    <source>
        <dbReference type="ARBA" id="ARBA00004123"/>
    </source>
</evidence>
<dbReference type="GO" id="GO:0000977">
    <property type="term" value="F:RNA polymerase II transcription regulatory region sequence-specific DNA binding"/>
    <property type="evidence" value="ECO:0007669"/>
    <property type="project" value="TreeGrafter"/>
</dbReference>
<dbReference type="Pfam" id="PF00046">
    <property type="entry name" value="Homeodomain"/>
    <property type="match status" value="1"/>
</dbReference>
<evidence type="ECO:0000313" key="11">
    <source>
        <dbReference type="Proteomes" id="UP000230750"/>
    </source>
</evidence>
<dbReference type="PROSITE" id="PS00027">
    <property type="entry name" value="HOMEOBOX_1"/>
    <property type="match status" value="1"/>
</dbReference>
<keyword evidence="11" id="KW-1185">Reference proteome</keyword>
<evidence type="ECO:0000256" key="3">
    <source>
        <dbReference type="ARBA" id="ARBA00023125"/>
    </source>
</evidence>
<name>A0A2G8K2S1_STIJA</name>
<evidence type="ECO:0000313" key="10">
    <source>
        <dbReference type="EMBL" id="PIK42302.1"/>
    </source>
</evidence>
<gene>
    <name evidence="10" type="ORF">BSL78_20832</name>
</gene>
<reference evidence="10 11" key="1">
    <citation type="journal article" date="2017" name="PLoS Biol.">
        <title>The sea cucumber genome provides insights into morphological evolution and visceral regeneration.</title>
        <authorList>
            <person name="Zhang X."/>
            <person name="Sun L."/>
            <person name="Yuan J."/>
            <person name="Sun Y."/>
            <person name="Gao Y."/>
            <person name="Zhang L."/>
            <person name="Li S."/>
            <person name="Dai H."/>
            <person name="Hamel J.F."/>
            <person name="Liu C."/>
            <person name="Yu Y."/>
            <person name="Liu S."/>
            <person name="Lin W."/>
            <person name="Guo K."/>
            <person name="Jin S."/>
            <person name="Xu P."/>
            <person name="Storey K.B."/>
            <person name="Huan P."/>
            <person name="Zhang T."/>
            <person name="Zhou Y."/>
            <person name="Zhang J."/>
            <person name="Lin C."/>
            <person name="Li X."/>
            <person name="Xing L."/>
            <person name="Huo D."/>
            <person name="Sun M."/>
            <person name="Wang L."/>
            <person name="Mercier A."/>
            <person name="Li F."/>
            <person name="Yang H."/>
            <person name="Xiang J."/>
        </authorList>
    </citation>
    <scope>NUCLEOTIDE SEQUENCE [LARGE SCALE GENOMIC DNA]</scope>
    <source>
        <strain evidence="10">Shaxun</strain>
        <tissue evidence="10">Muscle</tissue>
    </source>
</reference>